<feature type="transmembrane region" description="Helical" evidence="7">
    <location>
        <begin position="154"/>
        <end position="177"/>
    </location>
</feature>
<evidence type="ECO:0000256" key="1">
    <source>
        <dbReference type="ARBA" id="ARBA00004651"/>
    </source>
</evidence>
<feature type="transmembrane region" description="Helical" evidence="7">
    <location>
        <begin position="305"/>
        <end position="329"/>
    </location>
</feature>
<dbReference type="EMBL" id="VMQU01000017">
    <property type="protein sequence ID" value="TVS91149.1"/>
    <property type="molecule type" value="Genomic_DNA"/>
</dbReference>
<dbReference type="InterPro" id="IPR002797">
    <property type="entry name" value="Polysacc_synth"/>
</dbReference>
<evidence type="ECO:0000256" key="5">
    <source>
        <dbReference type="ARBA" id="ARBA00022989"/>
    </source>
</evidence>
<keyword evidence="5 7" id="KW-1133">Transmembrane helix</keyword>
<dbReference type="OrthoDB" id="3742809at2"/>
<dbReference type="RefSeq" id="WP_144950261.1">
    <property type="nucleotide sequence ID" value="NZ_VMQU01000017.1"/>
</dbReference>
<evidence type="ECO:0000256" key="3">
    <source>
        <dbReference type="ARBA" id="ARBA00022475"/>
    </source>
</evidence>
<sequence>MTEPTAPGTGAPAIPVARLAHAFSVQLVCRVLGMLASAVSVAMTARFLGPGRYGQLTVAVAFVGMWISLVDLGIGRVIVRRVAAGGADLERLVRVYNGLSLVYCVPLAALAAGSGLLLYHDHDVRVMLVVLSAQLLMLTMTTRLEPVFLVTVRFSAVAISDLVSRLATLAAVTFLVFEREDVIWFAVVQLIPTALQVLIQSHAAGRHVSLRPVFAPREAADLLRDSFFLMGVTVITVLYWRVDGVILSLVNTHTEVGVYGLAFSIAINTLIVSVFFLKSTLSTATELFSRDVVAFAGFIRRSVELMYFPAVPIAVVGALVAGPLIALFGSQAFVERGAPTLTLLLTAVALRFVTTTLGEGLFASHHQRFWFGLSAATLAINVVLNLALDGRLGAVGAGVALVCTEAFNMTVASWWLRRQCGYRTPVLFLLRVLIPTGASVVVTELLSGQHVVLVLAAAAIVYLATSAAVGPLTWSTMSSLRRMQATP</sequence>
<dbReference type="AlphaFoldDB" id="A0A557XY95"/>
<protein>
    <submittedName>
        <fullName evidence="8">Oligosaccharide flippase family protein</fullName>
    </submittedName>
</protein>
<evidence type="ECO:0000256" key="2">
    <source>
        <dbReference type="ARBA" id="ARBA00007430"/>
    </source>
</evidence>
<dbReference type="PANTHER" id="PTHR30250:SF10">
    <property type="entry name" value="LIPOPOLYSACCHARIDE BIOSYNTHESIS PROTEIN WZXC"/>
    <property type="match status" value="1"/>
</dbReference>
<feature type="transmembrane region" description="Helical" evidence="7">
    <location>
        <begin position="256"/>
        <end position="277"/>
    </location>
</feature>
<comment type="subcellular location">
    <subcellularLocation>
        <location evidence="1">Cell membrane</location>
        <topology evidence="1">Multi-pass membrane protein</topology>
    </subcellularLocation>
</comment>
<proteinExistence type="inferred from homology"/>
<feature type="transmembrane region" description="Helical" evidence="7">
    <location>
        <begin position="394"/>
        <end position="416"/>
    </location>
</feature>
<gene>
    <name evidence="8" type="ORF">FPZ47_06190</name>
</gene>
<evidence type="ECO:0000256" key="4">
    <source>
        <dbReference type="ARBA" id="ARBA00022692"/>
    </source>
</evidence>
<evidence type="ECO:0000256" key="7">
    <source>
        <dbReference type="SAM" id="Phobius"/>
    </source>
</evidence>
<feature type="transmembrane region" description="Helical" evidence="7">
    <location>
        <begin position="428"/>
        <end position="446"/>
    </location>
</feature>
<feature type="transmembrane region" description="Helical" evidence="7">
    <location>
        <begin position="95"/>
        <end position="118"/>
    </location>
</feature>
<feature type="transmembrane region" description="Helical" evidence="7">
    <location>
        <begin position="53"/>
        <end position="74"/>
    </location>
</feature>
<keyword evidence="9" id="KW-1185">Reference proteome</keyword>
<evidence type="ECO:0000313" key="8">
    <source>
        <dbReference type="EMBL" id="TVS91149.1"/>
    </source>
</evidence>
<evidence type="ECO:0000313" key="9">
    <source>
        <dbReference type="Proteomes" id="UP000320513"/>
    </source>
</evidence>
<reference evidence="8 9" key="1">
    <citation type="submission" date="2019-07" db="EMBL/GenBank/DDBJ databases">
        <title>New Mycobacterium species.</title>
        <authorList>
            <person name="Tortoli E."/>
            <person name="Ghielmetti G."/>
            <person name="Friedel U."/>
            <person name="Trovato A."/>
        </authorList>
    </citation>
    <scope>NUCLEOTIDE SEQUENCE [LARGE SCALE GENOMIC DNA]</scope>
    <source>
        <strain evidence="8 9">16-83</strain>
    </source>
</reference>
<comment type="similarity">
    <text evidence="2">Belongs to the polysaccharide synthase family.</text>
</comment>
<accession>A0A557XY95</accession>
<name>A0A557XY95_9MYCO</name>
<dbReference type="Pfam" id="PF01943">
    <property type="entry name" value="Polysacc_synt"/>
    <property type="match status" value="1"/>
</dbReference>
<feature type="transmembrane region" description="Helical" evidence="7">
    <location>
        <begin position="183"/>
        <end position="205"/>
    </location>
</feature>
<dbReference type="Proteomes" id="UP000320513">
    <property type="component" value="Unassembled WGS sequence"/>
</dbReference>
<organism evidence="8 9">
    <name type="scientific">Mycobacterium helveticum</name>
    <dbReference type="NCBI Taxonomy" id="2592811"/>
    <lineage>
        <taxon>Bacteria</taxon>
        <taxon>Bacillati</taxon>
        <taxon>Actinomycetota</taxon>
        <taxon>Actinomycetes</taxon>
        <taxon>Mycobacteriales</taxon>
        <taxon>Mycobacteriaceae</taxon>
        <taxon>Mycobacterium</taxon>
    </lineage>
</organism>
<feature type="transmembrane region" description="Helical" evidence="7">
    <location>
        <begin position="341"/>
        <end position="362"/>
    </location>
</feature>
<evidence type="ECO:0000256" key="6">
    <source>
        <dbReference type="ARBA" id="ARBA00023136"/>
    </source>
</evidence>
<keyword evidence="3" id="KW-1003">Cell membrane</keyword>
<feature type="transmembrane region" description="Helical" evidence="7">
    <location>
        <begin position="452"/>
        <end position="474"/>
    </location>
</feature>
<comment type="caution">
    <text evidence="8">The sequence shown here is derived from an EMBL/GenBank/DDBJ whole genome shotgun (WGS) entry which is preliminary data.</text>
</comment>
<keyword evidence="6 7" id="KW-0472">Membrane</keyword>
<keyword evidence="4 7" id="KW-0812">Transmembrane</keyword>
<dbReference type="PANTHER" id="PTHR30250">
    <property type="entry name" value="PST FAMILY PREDICTED COLANIC ACID TRANSPORTER"/>
    <property type="match status" value="1"/>
</dbReference>
<feature type="transmembrane region" description="Helical" evidence="7">
    <location>
        <begin position="27"/>
        <end position="47"/>
    </location>
</feature>
<dbReference type="InterPro" id="IPR050833">
    <property type="entry name" value="Poly_Biosynth_Transport"/>
</dbReference>
<feature type="transmembrane region" description="Helical" evidence="7">
    <location>
        <begin position="226"/>
        <end position="250"/>
    </location>
</feature>
<dbReference type="GO" id="GO:0005886">
    <property type="term" value="C:plasma membrane"/>
    <property type="evidence" value="ECO:0007669"/>
    <property type="project" value="UniProtKB-SubCell"/>
</dbReference>